<dbReference type="GeneID" id="100376063"/>
<reference evidence="4" key="1">
    <citation type="submission" date="2025-08" db="UniProtKB">
        <authorList>
            <consortium name="RefSeq"/>
        </authorList>
    </citation>
    <scope>IDENTIFICATION</scope>
    <source>
        <tissue evidence="4">Testes</tissue>
    </source>
</reference>
<dbReference type="SUPFAM" id="SSF50978">
    <property type="entry name" value="WD40 repeat-like"/>
    <property type="match status" value="1"/>
</dbReference>
<dbReference type="SUPFAM" id="SSF50985">
    <property type="entry name" value="RCC1/BLIP-II"/>
    <property type="match status" value="1"/>
</dbReference>
<feature type="region of interest" description="Disordered" evidence="1">
    <location>
        <begin position="773"/>
        <end position="792"/>
    </location>
</feature>
<protein>
    <submittedName>
        <fullName evidence="4">Tectonin beta-propeller repeat-containing protein 2-like</fullName>
    </submittedName>
</protein>
<dbReference type="Pfam" id="PF06462">
    <property type="entry name" value="Hyd_WA"/>
    <property type="match status" value="1"/>
</dbReference>
<dbReference type="Proteomes" id="UP000694865">
    <property type="component" value="Unplaced"/>
</dbReference>
<dbReference type="SMART" id="SM00706">
    <property type="entry name" value="TECPR"/>
    <property type="match status" value="10"/>
</dbReference>
<evidence type="ECO:0000313" key="3">
    <source>
        <dbReference type="Proteomes" id="UP000694865"/>
    </source>
</evidence>
<dbReference type="Gene3D" id="2.130.10.10">
    <property type="entry name" value="YVTN repeat-like/Quinoprotein amine dehydrogenase"/>
    <property type="match status" value="1"/>
</dbReference>
<dbReference type="InterPro" id="IPR036322">
    <property type="entry name" value="WD40_repeat_dom_sf"/>
</dbReference>
<dbReference type="InterPro" id="IPR006624">
    <property type="entry name" value="Beta-propeller_rpt_TECPR"/>
</dbReference>
<dbReference type="InterPro" id="IPR015943">
    <property type="entry name" value="WD40/YVTN_repeat-like_dom_sf"/>
</dbReference>
<dbReference type="Pfam" id="PF19193">
    <property type="entry name" value="Tectonin"/>
    <property type="match status" value="2"/>
</dbReference>
<evidence type="ECO:0000259" key="2">
    <source>
        <dbReference type="Pfam" id="PF23756"/>
    </source>
</evidence>
<evidence type="ECO:0000256" key="1">
    <source>
        <dbReference type="SAM" id="MobiDB-lite"/>
    </source>
</evidence>
<feature type="region of interest" description="Disordered" evidence="1">
    <location>
        <begin position="632"/>
        <end position="763"/>
    </location>
</feature>
<feature type="compositionally biased region" description="Low complexity" evidence="1">
    <location>
        <begin position="658"/>
        <end position="669"/>
    </location>
</feature>
<organism evidence="3 4">
    <name type="scientific">Saccoglossus kowalevskii</name>
    <name type="common">Acorn worm</name>
    <dbReference type="NCBI Taxonomy" id="10224"/>
    <lineage>
        <taxon>Eukaryota</taxon>
        <taxon>Metazoa</taxon>
        <taxon>Hemichordata</taxon>
        <taxon>Enteropneusta</taxon>
        <taxon>Harrimaniidae</taxon>
        <taxon>Saccoglossus</taxon>
    </lineage>
</organism>
<dbReference type="InterPro" id="IPR056499">
    <property type="entry name" value="Beta-prop_HPS5-like"/>
</dbReference>
<dbReference type="Pfam" id="PF23756">
    <property type="entry name" value="Beta-prop_HPS5"/>
    <property type="match status" value="1"/>
</dbReference>
<dbReference type="PANTHER" id="PTHR23287">
    <property type="entry name" value="RUBY-EYE2-LIKE PROTEIN"/>
    <property type="match status" value="1"/>
</dbReference>
<feature type="domain" description="HPS5-like beta-propeller" evidence="2">
    <location>
        <begin position="93"/>
        <end position="401"/>
    </location>
</feature>
<gene>
    <name evidence="4" type="primary">LOC100376063</name>
</gene>
<dbReference type="InterPro" id="IPR009091">
    <property type="entry name" value="RCC1/BLIP-II"/>
</dbReference>
<dbReference type="RefSeq" id="XP_002735173.1">
    <property type="nucleotide sequence ID" value="XM_002735127.1"/>
</dbReference>
<proteinExistence type="predicted"/>
<evidence type="ECO:0000313" key="4">
    <source>
        <dbReference type="RefSeq" id="XP_002735173.1"/>
    </source>
</evidence>
<accession>A0ABM0GQN1</accession>
<feature type="compositionally biased region" description="Polar residues" evidence="1">
    <location>
        <begin position="780"/>
        <end position="789"/>
    </location>
</feature>
<feature type="compositionally biased region" description="Basic and acidic residues" evidence="1">
    <location>
        <begin position="641"/>
        <end position="657"/>
    </location>
</feature>
<feature type="compositionally biased region" description="Polar residues" evidence="1">
    <location>
        <begin position="688"/>
        <end position="706"/>
    </location>
</feature>
<sequence>MGNGPSGQIPVTLPPSVIEAIYNEKPYKDLDWRCLQPEITTALISYKANVAPAVLEPQSVIGKDVILKEFKPLSYLHNLLPHKAQKGIKNIDIELTCIDVNTNYIGLGSNIGLVFLFDRKHQQLVRLKCESGSHHITTVKLLSCLDDLVAAGTSNGHLCIFQLPSKLPGHHTELQKHSLDKLHDCAITCAEWSTNGMKLYTGDEKGRVIYTSVDFYQSPVCQSFQILTEGSRITQLSYFHKTLLVSTLQRSVLCYTEESNKLTQVGKKPRKSDGPFGACFIQEVCRASDATLYATRPGYRIWKAGMDGSVKQTYLLKELKSQVHPKIEFLSDTLVATRHRNDDQQFECVLLYNNEHLFTWSDNHLYVYDPSQQVIIGSIQDNIGSIVSIATSQDEIFLLRSNNVERPVIRIATKPETKLYRPHDQVVVDLSTVPSTHMIDSLTNAKVPAAAIDSVKKSVSQDDSRLHIGKVLSTLKLTRSRSSEDLQESGMHEMKLLSSKLLERIKLITSKNKDETDGFNVPKTQEFSVSEVMNATELPVLKTSDIDSVANDSSRAVEISKPDEVGPMKCSSGAALDLNEKTVVAQHDIAGESNALSERVPGSFSLTDNKNGDFTTKIQPIASTSGDIVFTPKKKKKKNAKTRDVSPHDVKELKRPDTISLSSTTSSASDHGGNTPTMDTPVFEQPAVSDTTYATETEVSESQIDTMTDKDVIGEAVVPTGETEVDSSAEIPENEEKGLESGSEVEDEDEAKEKLDEEGFVEEVNNDYQSVETLEPLESGSFTDSTQSTDNDEDIYATYAPESEQEQAVSDRTPPLSPLEQSCEKVTMEYMQFKVADSWVQCDIPKNITYMTSSDKHLWCVDNKDRVYHCLSTVSGNIKWSKLKDSAKEIAASPSENIVWCIHRKTNAAYASSESTRKTPIGSKWTKVLTDVAHVSLDDNMAWILKTNGDLYVQKGLSRDKPYLNRSARISNKQKLIQIVSVRHVVWGLTQDNRVIYRKGISQSIPEGTDWKVLDSDSDSRDEKQTYTSISLGGKNTAWAVDDKGGVWFRQGVTMVMPQGEDGKWWQVSMSDYLMQDTNMLESFLGFADIHKPMEMVTSFWKGPQANHITANNSSVWVAGAKNTLHVSRGNLLGLVWALQPNGEVFCFPPSSRKPTPVIPPLNIMFSYISATPDAVWGLCCNGIIFIRGGMAEHCPQGVSWKPLDLSQLGSVHIISLSCGYDSVWACDTNGNIYFRMGVKPPQYAFLNPAWVPVEGKPQGIGTYFTQVFVGSSEKMRVWAIDNRSTVYARTGVSRKMPIGSRWEAVPGTPAIRLSISSDMVWAICPNGDVACRYGISDSNPIGDYWKKIPGNFSLISASPKNHLWSIDKEGRLFQRTTKTLLRCITSTPLRQSSISDDWEVL</sequence>
<name>A0ABM0GQN1_SACKO</name>
<dbReference type="PANTHER" id="PTHR23287:SF16">
    <property type="entry name" value="TECTONIN BETA-PROPELLER REPEAT-CONTAINING PROTEIN 2"/>
    <property type="match status" value="1"/>
</dbReference>
<keyword evidence="3" id="KW-1185">Reference proteome</keyword>